<name>A0A8I2C7U6_BRAEL</name>
<dbReference type="EMBL" id="JAFICZ010000001">
    <property type="protein sequence ID" value="MBP1297698.1"/>
    <property type="molecule type" value="Genomic_DNA"/>
</dbReference>
<dbReference type="AlphaFoldDB" id="A0A8I2C7U6"/>
<feature type="chain" id="PRO_5034662443" description="Anthrax toxin lethal/endema factor N-/C-terminal domain-containing protein" evidence="1">
    <location>
        <begin position="21"/>
        <end position="263"/>
    </location>
</feature>
<feature type="domain" description="Anthrax toxin lethal/endema factor N-/C-terminal" evidence="2">
    <location>
        <begin position="156"/>
        <end position="243"/>
    </location>
</feature>
<dbReference type="Proteomes" id="UP000673383">
    <property type="component" value="Unassembled WGS sequence"/>
</dbReference>
<comment type="caution">
    <text evidence="3">The sequence shown here is derived from an EMBL/GenBank/DDBJ whole genome shotgun (WGS) entry which is preliminary data.</text>
</comment>
<dbReference type="Gene3D" id="3.40.390.10">
    <property type="entry name" value="Collagenase (Catalytic Domain)"/>
    <property type="match status" value="1"/>
</dbReference>
<accession>A0A8I2C7U6</accession>
<evidence type="ECO:0000259" key="2">
    <source>
        <dbReference type="Pfam" id="PF07737"/>
    </source>
</evidence>
<evidence type="ECO:0000313" key="4">
    <source>
        <dbReference type="Proteomes" id="UP000673383"/>
    </source>
</evidence>
<protein>
    <recommendedName>
        <fullName evidence="2">Anthrax toxin lethal/endema factor N-/C-terminal domain-containing protein</fullName>
    </recommendedName>
</protein>
<evidence type="ECO:0000256" key="1">
    <source>
        <dbReference type="SAM" id="SignalP"/>
    </source>
</evidence>
<dbReference type="RefSeq" id="WP_172648002.1">
    <property type="nucleotide sequence ID" value="NZ_JAFICZ010000001.1"/>
</dbReference>
<dbReference type="Pfam" id="PF07737">
    <property type="entry name" value="ATLF"/>
    <property type="match status" value="1"/>
</dbReference>
<keyword evidence="1" id="KW-0732">Signal</keyword>
<dbReference type="InterPro" id="IPR014781">
    <property type="entry name" value="Anthrax_toxin_lethal/edema_N/C"/>
</dbReference>
<dbReference type="InterPro" id="IPR024079">
    <property type="entry name" value="MetalloPept_cat_dom_sf"/>
</dbReference>
<feature type="signal peptide" evidence="1">
    <location>
        <begin position="1"/>
        <end position="20"/>
    </location>
</feature>
<gene>
    <name evidence="3" type="ORF">JOH49_007451</name>
</gene>
<reference evidence="3" key="1">
    <citation type="submission" date="2021-02" db="EMBL/GenBank/DDBJ databases">
        <title>Genomic Encyclopedia of Type Strains, Phase IV (KMG-V): Genome sequencing to study the core and pangenomes of soil and plant-associated prokaryotes.</title>
        <authorList>
            <person name="Whitman W."/>
        </authorList>
    </citation>
    <scope>NUCLEOTIDE SEQUENCE</scope>
    <source>
        <strain evidence="3">USDA 406</strain>
    </source>
</reference>
<organism evidence="3 4">
    <name type="scientific">Bradyrhizobium elkanii</name>
    <dbReference type="NCBI Taxonomy" id="29448"/>
    <lineage>
        <taxon>Bacteria</taxon>
        <taxon>Pseudomonadati</taxon>
        <taxon>Pseudomonadota</taxon>
        <taxon>Alphaproteobacteria</taxon>
        <taxon>Hyphomicrobiales</taxon>
        <taxon>Nitrobacteraceae</taxon>
        <taxon>Bradyrhizobium</taxon>
    </lineage>
</organism>
<proteinExistence type="predicted"/>
<dbReference type="GO" id="GO:0008237">
    <property type="term" value="F:metallopeptidase activity"/>
    <property type="evidence" value="ECO:0007669"/>
    <property type="project" value="InterPro"/>
</dbReference>
<dbReference type="SUPFAM" id="SSF55486">
    <property type="entry name" value="Metalloproteases ('zincins'), catalytic domain"/>
    <property type="match status" value="1"/>
</dbReference>
<sequence>MRSALIASMILSLAAGPAVAGPRMSGPSEAAPGSVEKYRGYVFDLSENADRKDVTSIADMVRRQLDAVETAGFSPKVLQFFHRVPIVASEMACLDEGAAAACYGLTPPEWDRGTTRDVTIWDHDKQQWTNSDPLALALDSGIGIIRMRPNMMRYAKEPVLLHEFLHAYHARLMPNGYENKGIKAFLSQAKSKDLFAKEAYALKNQQEFFAVTASIFLAGKDSEHEPYTRATLKEKMPDYYKYLVGLFGADPEETSVTPVASAD</sequence>
<evidence type="ECO:0000313" key="3">
    <source>
        <dbReference type="EMBL" id="MBP1297698.1"/>
    </source>
</evidence>